<reference evidence="1 2" key="1">
    <citation type="submission" date="2020-09" db="EMBL/GenBank/DDBJ databases">
        <title>Novel species in genus Gordonia.</title>
        <authorList>
            <person name="Zhang G."/>
        </authorList>
    </citation>
    <scope>NUCLEOTIDE SEQUENCE [LARGE SCALE GENOMIC DNA]</scope>
    <source>
        <strain evidence="1 2">ON-33</strain>
    </source>
</reference>
<sequence>MNPVEINAGTWYLRALRADERMTDVPALSDLGIDDPDAYVAATNAAWADETGYVWAVCIPTTGELIALIGVRRDHDGGHLWGRARVGHDEALHAAVAPVTRFAEGALGLTVGPIDTTPGS</sequence>
<dbReference type="Proteomes" id="UP000602395">
    <property type="component" value="Unassembled WGS sequence"/>
</dbReference>
<dbReference type="RefSeq" id="WP_190267577.1">
    <property type="nucleotide sequence ID" value="NZ_BAABAD010000001.1"/>
</dbReference>
<dbReference type="EMBL" id="JACWMS010000003">
    <property type="protein sequence ID" value="MBD1320899.1"/>
    <property type="molecule type" value="Genomic_DNA"/>
</dbReference>
<gene>
    <name evidence="1" type="ORF">IDF66_15040</name>
</gene>
<comment type="caution">
    <text evidence="1">The sequence shown here is derived from an EMBL/GenBank/DDBJ whole genome shotgun (WGS) entry which is preliminary data.</text>
</comment>
<organism evidence="1 2">
    <name type="scientific">Gordonia hankookensis</name>
    <dbReference type="NCBI Taxonomy" id="589403"/>
    <lineage>
        <taxon>Bacteria</taxon>
        <taxon>Bacillati</taxon>
        <taxon>Actinomycetota</taxon>
        <taxon>Actinomycetes</taxon>
        <taxon>Mycobacteriales</taxon>
        <taxon>Gordoniaceae</taxon>
        <taxon>Gordonia</taxon>
    </lineage>
</organism>
<name>A0ABR7WDP0_9ACTN</name>
<proteinExistence type="predicted"/>
<protein>
    <submittedName>
        <fullName evidence="1">Uncharacterized protein</fullName>
    </submittedName>
</protein>
<accession>A0ABR7WDP0</accession>
<evidence type="ECO:0000313" key="2">
    <source>
        <dbReference type="Proteomes" id="UP000602395"/>
    </source>
</evidence>
<keyword evidence="2" id="KW-1185">Reference proteome</keyword>
<evidence type="ECO:0000313" key="1">
    <source>
        <dbReference type="EMBL" id="MBD1320899.1"/>
    </source>
</evidence>